<keyword evidence="6" id="KW-1185">Reference proteome</keyword>
<dbReference type="AlphaFoldDB" id="A0A5N5UMQ7"/>
<evidence type="ECO:0000313" key="4">
    <source>
        <dbReference type="Proteomes" id="UP000326207"/>
    </source>
</evidence>
<accession>A0A5N5UMQ7</accession>
<evidence type="ECO:0000313" key="6">
    <source>
        <dbReference type="Proteomes" id="UP000326865"/>
    </source>
</evidence>
<dbReference type="EMBL" id="QJOW01000002">
    <property type="protein sequence ID" value="KAB7516672.1"/>
    <property type="molecule type" value="Genomic_DNA"/>
</dbReference>
<dbReference type="Proteomes" id="UP000326865">
    <property type="component" value="Unassembled WGS sequence"/>
</dbReference>
<evidence type="ECO:0000313" key="2">
    <source>
        <dbReference type="EMBL" id="KAB7516672.1"/>
    </source>
</evidence>
<protein>
    <submittedName>
        <fullName evidence="3">Uncharacterized protein</fullName>
    </submittedName>
</protein>
<organism evidence="3 4">
    <name type="scientific">Halosegnis rubeus</name>
    <dbReference type="NCBI Taxonomy" id="2212850"/>
    <lineage>
        <taxon>Archaea</taxon>
        <taxon>Methanobacteriati</taxon>
        <taxon>Methanobacteriota</taxon>
        <taxon>Stenosarchaea group</taxon>
        <taxon>Halobacteria</taxon>
        <taxon>Halobacteriales</taxon>
        <taxon>Natronomonadaceae</taxon>
        <taxon>Halosegnis</taxon>
    </lineage>
</organism>
<accession>A0A5N5UBR7</accession>
<dbReference type="Proteomes" id="UP000326302">
    <property type="component" value="Unassembled WGS sequence"/>
</dbReference>
<dbReference type="OrthoDB" id="380485at2157"/>
<dbReference type="EMBL" id="QMDY01000001">
    <property type="protein sequence ID" value="KAB7520197.1"/>
    <property type="molecule type" value="Genomic_DNA"/>
</dbReference>
<proteinExistence type="predicted"/>
<name>A0A5N5UMQ7_9EURY</name>
<comment type="caution">
    <text evidence="3">The sequence shown here is derived from an EMBL/GenBank/DDBJ whole genome shotgun (WGS) entry which is preliminary data.</text>
</comment>
<gene>
    <name evidence="1" type="ORF">DM867_02950</name>
    <name evidence="2" type="ORF">DMP03_04695</name>
    <name evidence="3" type="ORF">DP108_02820</name>
</gene>
<dbReference type="EMBL" id="QKKZ01000001">
    <property type="protein sequence ID" value="KAB7516114.1"/>
    <property type="molecule type" value="Genomic_DNA"/>
</dbReference>
<evidence type="ECO:0000313" key="5">
    <source>
        <dbReference type="Proteomes" id="UP000326302"/>
    </source>
</evidence>
<evidence type="ECO:0000313" key="1">
    <source>
        <dbReference type="EMBL" id="KAB7516114.1"/>
    </source>
</evidence>
<accession>A0A5N5UGU5</accession>
<sequence length="157" mass="16153">MAATSTALGVAARIHERLDAARPLVVGGLAMLVALNLTADTSSIHGTVHMLEHAVLVFLAVEFALHVAVSDSLPTDRWLEAGVLVPYVTVTALLVGAHAVGCSVGPLSSVVGPLDAAHQCTAVGRELLALDVVAGLGVVTFLKERLDAVAARFDSPF</sequence>
<dbReference type="Proteomes" id="UP000326207">
    <property type="component" value="Unassembled WGS sequence"/>
</dbReference>
<reference evidence="4 5" key="1">
    <citation type="submission" date="2019-10" db="EMBL/GenBank/DDBJ databases">
        <title>Unraveling microbial dark matter from salterns through culturing: the case of the genus Halosegnis.</title>
        <authorList>
            <person name="Duran-Viseras A."/>
            <person name="Andrei A.-S."/>
            <person name="Vera-Gargallo B."/>
            <person name="Ghai R."/>
            <person name="Sanchez-Porro C."/>
            <person name="Ventosa A."/>
        </authorList>
    </citation>
    <scope>NUCLEOTIDE SEQUENCE [LARGE SCALE GENOMIC DNA]</scope>
    <source>
        <strain evidence="2 5">F17-44</strain>
        <strain evidence="1 6">F18-79</strain>
        <strain evidence="3 4">F19-13</strain>
    </source>
</reference>
<evidence type="ECO:0000313" key="3">
    <source>
        <dbReference type="EMBL" id="KAB7520197.1"/>
    </source>
</evidence>
<dbReference type="RefSeq" id="WP_152119559.1">
    <property type="nucleotide sequence ID" value="NZ_QJOW01000002.1"/>
</dbReference>